<protein>
    <recommendedName>
        <fullName evidence="9">Small nuclear ribonucleoprotein Sm D3</fullName>
        <shortName evidence="9">Sm-D3</shortName>
    </recommendedName>
    <alternativeName>
        <fullName evidence="9">snRNP core protein D3</fullName>
    </alternativeName>
</protein>
<evidence type="ECO:0000256" key="10">
    <source>
        <dbReference type="SAM" id="MobiDB-lite"/>
    </source>
</evidence>
<name>A0A7S0QDX9_9CRYP</name>
<dbReference type="CDD" id="cd01721">
    <property type="entry name" value="Sm_D3"/>
    <property type="match status" value="1"/>
</dbReference>
<feature type="region of interest" description="Disordered" evidence="10">
    <location>
        <begin position="103"/>
        <end position="136"/>
    </location>
</feature>
<dbReference type="AlphaFoldDB" id="A0A7S0QDX9"/>
<accession>A0A7S0QDX9</accession>
<comment type="subcellular location">
    <subcellularLocation>
        <location evidence="2">Cytoplasm</location>
        <location evidence="2">Cytosol</location>
    </subcellularLocation>
    <subcellularLocation>
        <location evidence="1 9">Nucleus</location>
    </subcellularLocation>
</comment>
<dbReference type="Pfam" id="PF01423">
    <property type="entry name" value="LSM"/>
    <property type="match status" value="1"/>
</dbReference>
<dbReference type="InterPro" id="IPR001163">
    <property type="entry name" value="Sm_dom_euk/arc"/>
</dbReference>
<gene>
    <name evidence="12" type="ORF">CCUR1050_LOCUS3695</name>
</gene>
<evidence type="ECO:0000256" key="8">
    <source>
        <dbReference type="ARBA" id="ARBA00023274"/>
    </source>
</evidence>
<keyword evidence="4" id="KW-0963">Cytoplasm</keyword>
<dbReference type="InterPro" id="IPR010920">
    <property type="entry name" value="LSM_dom_sf"/>
</dbReference>
<evidence type="ECO:0000256" key="2">
    <source>
        <dbReference type="ARBA" id="ARBA00004514"/>
    </source>
</evidence>
<evidence type="ECO:0000313" key="12">
    <source>
        <dbReference type="EMBL" id="CAD8626017.1"/>
    </source>
</evidence>
<dbReference type="FunFam" id="2.30.30.100:FF:000002">
    <property type="entry name" value="Small nuclear ribonucleoprotein Sm D3"/>
    <property type="match status" value="1"/>
</dbReference>
<proteinExistence type="inferred from homology"/>
<evidence type="ECO:0000256" key="5">
    <source>
        <dbReference type="ARBA" id="ARBA00022664"/>
    </source>
</evidence>
<dbReference type="InterPro" id="IPR027141">
    <property type="entry name" value="LSm4/Sm_D1/D3"/>
</dbReference>
<dbReference type="GO" id="GO:0005829">
    <property type="term" value="C:cytosol"/>
    <property type="evidence" value="ECO:0007669"/>
    <property type="project" value="UniProtKB-SubCell"/>
</dbReference>
<dbReference type="InterPro" id="IPR047575">
    <property type="entry name" value="Sm"/>
</dbReference>
<dbReference type="InterPro" id="IPR034099">
    <property type="entry name" value="SmD3"/>
</dbReference>
<organism evidence="12">
    <name type="scientific">Cryptomonas curvata</name>
    <dbReference type="NCBI Taxonomy" id="233186"/>
    <lineage>
        <taxon>Eukaryota</taxon>
        <taxon>Cryptophyceae</taxon>
        <taxon>Cryptomonadales</taxon>
        <taxon>Cryptomonadaceae</taxon>
        <taxon>Cryptomonas</taxon>
    </lineage>
</organism>
<evidence type="ECO:0000256" key="1">
    <source>
        <dbReference type="ARBA" id="ARBA00004123"/>
    </source>
</evidence>
<keyword evidence="5 9" id="KW-0507">mRNA processing</keyword>
<dbReference type="GO" id="GO:0005681">
    <property type="term" value="C:spliceosomal complex"/>
    <property type="evidence" value="ECO:0007669"/>
    <property type="project" value="InterPro"/>
</dbReference>
<comment type="similarity">
    <text evidence="3 9">Belongs to the snRNP core protein family.</text>
</comment>
<dbReference type="GO" id="GO:0000387">
    <property type="term" value="P:spliceosomal snRNP assembly"/>
    <property type="evidence" value="ECO:0007669"/>
    <property type="project" value="UniProtKB-UniRule"/>
</dbReference>
<feature type="compositionally biased region" description="Gly residues" evidence="10">
    <location>
        <begin position="114"/>
        <end position="127"/>
    </location>
</feature>
<dbReference type="GO" id="GO:0003723">
    <property type="term" value="F:RNA binding"/>
    <property type="evidence" value="ECO:0007669"/>
    <property type="project" value="InterPro"/>
</dbReference>
<keyword evidence="6 9" id="KW-0508">mRNA splicing</keyword>
<dbReference type="PANTHER" id="PTHR23338">
    <property type="entry name" value="SMALL NUCLEAR RIBONUCLEOPROTEIN SM"/>
    <property type="match status" value="1"/>
</dbReference>
<keyword evidence="8 9" id="KW-0687">Ribonucleoprotein</keyword>
<sequence length="136" mass="14593">MSIGVPIKLMHEAESHIITVELKTGELYRGQLVEAEDNMNMSMVNVTCTGRDGSISTLEQVFVRGGLIRFMILPDILKNAPMFKRIDPKQGILRGKGVGIGRSTMARARRGGPGDRGGGPARGGGAPPGRAMNVRH</sequence>
<evidence type="ECO:0000256" key="6">
    <source>
        <dbReference type="ARBA" id="ARBA00023187"/>
    </source>
</evidence>
<reference evidence="12" key="1">
    <citation type="submission" date="2021-01" db="EMBL/GenBank/DDBJ databases">
        <authorList>
            <person name="Corre E."/>
            <person name="Pelletier E."/>
            <person name="Niang G."/>
            <person name="Scheremetjew M."/>
            <person name="Finn R."/>
            <person name="Kale V."/>
            <person name="Holt S."/>
            <person name="Cochrane G."/>
            <person name="Meng A."/>
            <person name="Brown T."/>
            <person name="Cohen L."/>
        </authorList>
    </citation>
    <scope>NUCLEOTIDE SEQUENCE</scope>
    <source>
        <strain evidence="12">CCAP979/52</strain>
    </source>
</reference>
<keyword evidence="7 9" id="KW-0539">Nucleus</keyword>
<evidence type="ECO:0000259" key="11">
    <source>
        <dbReference type="PROSITE" id="PS52002"/>
    </source>
</evidence>
<dbReference type="SMART" id="SM00651">
    <property type="entry name" value="Sm"/>
    <property type="match status" value="1"/>
</dbReference>
<dbReference type="Gene3D" id="2.30.30.100">
    <property type="match status" value="1"/>
</dbReference>
<evidence type="ECO:0000256" key="9">
    <source>
        <dbReference type="RuleBase" id="RU365050"/>
    </source>
</evidence>
<dbReference type="SUPFAM" id="SSF50182">
    <property type="entry name" value="Sm-like ribonucleoproteins"/>
    <property type="match status" value="1"/>
</dbReference>
<dbReference type="PROSITE" id="PS52002">
    <property type="entry name" value="SM"/>
    <property type="match status" value="1"/>
</dbReference>
<dbReference type="EMBL" id="HBEZ01006511">
    <property type="protein sequence ID" value="CAD8626017.1"/>
    <property type="molecule type" value="Transcribed_RNA"/>
</dbReference>
<evidence type="ECO:0000256" key="4">
    <source>
        <dbReference type="ARBA" id="ARBA00022490"/>
    </source>
</evidence>
<feature type="domain" description="Sm" evidence="11">
    <location>
        <begin position="5"/>
        <end position="77"/>
    </location>
</feature>
<evidence type="ECO:0000256" key="3">
    <source>
        <dbReference type="ARBA" id="ARBA00008146"/>
    </source>
</evidence>
<evidence type="ECO:0000256" key="7">
    <source>
        <dbReference type="ARBA" id="ARBA00023242"/>
    </source>
</evidence>